<dbReference type="FunFam" id="1.10.10.10:FF:000168">
    <property type="entry name" value="Replication protein A 32 kDa subunit"/>
    <property type="match status" value="1"/>
</dbReference>
<keyword evidence="9" id="KW-0539">Nucleus</keyword>
<dbReference type="InterPro" id="IPR040260">
    <property type="entry name" value="RFA2-like"/>
</dbReference>
<dbReference type="Proteomes" id="UP000261540">
    <property type="component" value="Unplaced"/>
</dbReference>
<evidence type="ECO:0000256" key="3">
    <source>
        <dbReference type="ARBA" id="ARBA00022553"/>
    </source>
</evidence>
<dbReference type="SUPFAM" id="SSF50249">
    <property type="entry name" value="Nucleic acid-binding proteins"/>
    <property type="match status" value="1"/>
</dbReference>
<dbReference type="GO" id="GO:0000781">
    <property type="term" value="C:chromosome, telomeric region"/>
    <property type="evidence" value="ECO:0007669"/>
    <property type="project" value="TreeGrafter"/>
</dbReference>
<dbReference type="InterPro" id="IPR014892">
    <property type="entry name" value="RPA_C"/>
</dbReference>
<dbReference type="STRING" id="1676925.ENSPKIP00000019085"/>
<evidence type="ECO:0000256" key="7">
    <source>
        <dbReference type="ARBA" id="ARBA00023172"/>
    </source>
</evidence>
<dbReference type="GO" id="GO:0000724">
    <property type="term" value="P:double-strand break repair via homologous recombination"/>
    <property type="evidence" value="ECO:0007669"/>
    <property type="project" value="TreeGrafter"/>
</dbReference>
<keyword evidence="11" id="KW-0732">Signal</keyword>
<dbReference type="InterPro" id="IPR012340">
    <property type="entry name" value="NA-bd_OB-fold"/>
</dbReference>
<evidence type="ECO:0000256" key="2">
    <source>
        <dbReference type="ARBA" id="ARBA00007815"/>
    </source>
</evidence>
<dbReference type="GO" id="GO:0006289">
    <property type="term" value="P:nucleotide-excision repair"/>
    <property type="evidence" value="ECO:0007669"/>
    <property type="project" value="TreeGrafter"/>
</dbReference>
<dbReference type="Gene3D" id="1.10.10.10">
    <property type="entry name" value="Winged helix-like DNA-binding domain superfamily/Winged helix DNA-binding domain"/>
    <property type="match status" value="1"/>
</dbReference>
<dbReference type="GO" id="GO:0016605">
    <property type="term" value="C:PML body"/>
    <property type="evidence" value="ECO:0007669"/>
    <property type="project" value="UniProtKB-SubCell"/>
</dbReference>
<dbReference type="Ensembl" id="ENSPKIT00000035928.1">
    <property type="protein sequence ID" value="ENSPKIP00000019085.1"/>
    <property type="gene ID" value="ENSPKIG00000004392.1"/>
</dbReference>
<dbReference type="CDD" id="cd04478">
    <property type="entry name" value="RPA2_DBD_D"/>
    <property type="match status" value="1"/>
</dbReference>
<organism evidence="13 14">
    <name type="scientific">Paramormyrops kingsleyae</name>
    <dbReference type="NCBI Taxonomy" id="1676925"/>
    <lineage>
        <taxon>Eukaryota</taxon>
        <taxon>Metazoa</taxon>
        <taxon>Chordata</taxon>
        <taxon>Craniata</taxon>
        <taxon>Vertebrata</taxon>
        <taxon>Euteleostomi</taxon>
        <taxon>Actinopterygii</taxon>
        <taxon>Neopterygii</taxon>
        <taxon>Teleostei</taxon>
        <taxon>Osteoglossocephala</taxon>
        <taxon>Osteoglossomorpha</taxon>
        <taxon>Osteoglossiformes</taxon>
        <taxon>Mormyridae</taxon>
        <taxon>Paramormyrops</taxon>
    </lineage>
</organism>
<keyword evidence="5" id="KW-0227">DNA damage</keyword>
<dbReference type="GO" id="GO:0035861">
    <property type="term" value="C:site of double-strand break"/>
    <property type="evidence" value="ECO:0007669"/>
    <property type="project" value="TreeGrafter"/>
</dbReference>
<evidence type="ECO:0000256" key="9">
    <source>
        <dbReference type="ARBA" id="ARBA00023242"/>
    </source>
</evidence>
<evidence type="ECO:0000259" key="12">
    <source>
        <dbReference type="Pfam" id="PF08784"/>
    </source>
</evidence>
<feature type="chain" id="PRO_5017278853" description="Replication factor A protein 2" evidence="11">
    <location>
        <begin position="21"/>
        <end position="339"/>
    </location>
</feature>
<comment type="similarity">
    <text evidence="2">Belongs to the replication factor A protein 2 family.</text>
</comment>
<dbReference type="Pfam" id="PF08784">
    <property type="entry name" value="RPA_C"/>
    <property type="match status" value="1"/>
</dbReference>
<dbReference type="PANTHER" id="PTHR13989">
    <property type="entry name" value="REPLICATION PROTEIN A-RELATED"/>
    <property type="match status" value="1"/>
</dbReference>
<dbReference type="InterPro" id="IPR036388">
    <property type="entry name" value="WH-like_DNA-bd_sf"/>
</dbReference>
<accession>A0A3B3RML6</accession>
<evidence type="ECO:0000256" key="11">
    <source>
        <dbReference type="SAM" id="SignalP"/>
    </source>
</evidence>
<reference evidence="13" key="2">
    <citation type="submission" date="2025-09" db="UniProtKB">
        <authorList>
            <consortium name="Ensembl"/>
        </authorList>
    </citation>
    <scope>IDENTIFICATION</scope>
</reference>
<dbReference type="SUPFAM" id="SSF46785">
    <property type="entry name" value="Winged helix' DNA-binding domain"/>
    <property type="match status" value="1"/>
</dbReference>
<dbReference type="GO" id="GO:0005662">
    <property type="term" value="C:DNA replication factor A complex"/>
    <property type="evidence" value="ECO:0007669"/>
    <property type="project" value="TreeGrafter"/>
</dbReference>
<evidence type="ECO:0000256" key="4">
    <source>
        <dbReference type="ARBA" id="ARBA00022705"/>
    </source>
</evidence>
<keyword evidence="7" id="KW-0233">DNA recombination</keyword>
<proteinExistence type="inferred from homology"/>
<dbReference type="PANTHER" id="PTHR13989:SF16">
    <property type="entry name" value="REPLICATION PROTEIN A2"/>
    <property type="match status" value="1"/>
</dbReference>
<keyword evidence="4" id="KW-0235">DNA replication</keyword>
<dbReference type="FunFam" id="2.40.50.140:FF:000149">
    <property type="entry name" value="Replication protein A 32 kDa subunit"/>
    <property type="match status" value="1"/>
</dbReference>
<keyword evidence="6" id="KW-0238">DNA-binding</keyword>
<comment type="subcellular location">
    <subcellularLocation>
        <location evidence="1">Nucleus</location>
        <location evidence="1">PML body</location>
    </subcellularLocation>
</comment>
<keyword evidence="14" id="KW-1185">Reference proteome</keyword>
<keyword evidence="8" id="KW-0234">DNA repair</keyword>
<feature type="signal peptide" evidence="11">
    <location>
        <begin position="1"/>
        <end position="20"/>
    </location>
</feature>
<evidence type="ECO:0000313" key="13">
    <source>
        <dbReference type="Ensembl" id="ENSPKIP00000019085.1"/>
    </source>
</evidence>
<dbReference type="InterPro" id="IPR036390">
    <property type="entry name" value="WH_DNA-bd_sf"/>
</dbReference>
<evidence type="ECO:0000256" key="6">
    <source>
        <dbReference type="ARBA" id="ARBA00023125"/>
    </source>
</evidence>
<dbReference type="GO" id="GO:0003697">
    <property type="term" value="F:single-stranded DNA binding"/>
    <property type="evidence" value="ECO:0007669"/>
    <property type="project" value="TreeGrafter"/>
</dbReference>
<dbReference type="AlphaFoldDB" id="A0A3B3RML6"/>
<feature type="domain" description="Replication protein A C-terminal" evidence="12">
    <location>
        <begin position="229"/>
        <end position="330"/>
    </location>
</feature>
<evidence type="ECO:0000256" key="1">
    <source>
        <dbReference type="ARBA" id="ARBA00004322"/>
    </source>
</evidence>
<sequence>MLVNVFWGRLAPSLLSGCSACCLDVDSTDSIQCLCLRVPADVFTHIHYRIIFNDPLLQSVSTSLKSLFFAGSYTDYSMGGGYTQSPGGFASPAASQGGEKKGRMRAQQIVPCTVSQLLSAAQSEDVFKVGEVEIAQITLVGVIRNMEKSMTNIQYKVDDMTGPPMDVKQWVDTEDPSVESTVIPPGSYVKVSGNLRSFQNHKTVVAFSVRPLEDINEITSHMLEVVQAHMLLSKPQVGGAVPAGKPTGSVSFGGMASMGGGYSGASDLVNNGLSPSQNQVLSLIKSCPDPQGISIQDLKMRLSGMSIAVIKQAVEFLSNEGHIFSTIDEDHFRSTDNDD</sequence>
<reference evidence="13" key="1">
    <citation type="submission" date="2025-08" db="UniProtKB">
        <authorList>
            <consortium name="Ensembl"/>
        </authorList>
    </citation>
    <scope>IDENTIFICATION</scope>
</reference>
<protein>
    <recommendedName>
        <fullName evidence="10">Replication factor A protein 2</fullName>
    </recommendedName>
</protein>
<evidence type="ECO:0000256" key="5">
    <source>
        <dbReference type="ARBA" id="ARBA00022763"/>
    </source>
</evidence>
<dbReference type="GeneTree" id="ENSGT00390000010045"/>
<name>A0A3B3RML6_9TELE</name>
<evidence type="ECO:0000313" key="14">
    <source>
        <dbReference type="Proteomes" id="UP000261540"/>
    </source>
</evidence>
<dbReference type="Gene3D" id="2.40.50.140">
    <property type="entry name" value="Nucleic acid-binding proteins"/>
    <property type="match status" value="1"/>
</dbReference>
<evidence type="ECO:0000256" key="10">
    <source>
        <dbReference type="ARBA" id="ARBA00043137"/>
    </source>
</evidence>
<evidence type="ECO:0000256" key="8">
    <source>
        <dbReference type="ARBA" id="ARBA00023204"/>
    </source>
</evidence>
<keyword evidence="3" id="KW-0597">Phosphoprotein</keyword>
<dbReference type="GO" id="GO:0006260">
    <property type="term" value="P:DNA replication"/>
    <property type="evidence" value="ECO:0007669"/>
    <property type="project" value="UniProtKB-KW"/>
</dbReference>